<dbReference type="InterPro" id="IPR013986">
    <property type="entry name" value="DExx_box_DNA_helicase_dom_sf"/>
</dbReference>
<dbReference type="AlphaFoldDB" id="A0A179B613"/>
<organism evidence="17 18">
    <name type="scientific">Peptidiphaga gingivicola</name>
    <dbReference type="NCBI Taxonomy" id="2741497"/>
    <lineage>
        <taxon>Bacteria</taxon>
        <taxon>Bacillati</taxon>
        <taxon>Actinomycetota</taxon>
        <taxon>Actinomycetes</taxon>
        <taxon>Actinomycetales</taxon>
        <taxon>Actinomycetaceae</taxon>
        <taxon>Peptidiphaga</taxon>
    </lineage>
</organism>
<evidence type="ECO:0000259" key="15">
    <source>
        <dbReference type="PROSITE" id="PS51198"/>
    </source>
</evidence>
<evidence type="ECO:0000256" key="14">
    <source>
        <dbReference type="SAM" id="MobiDB-lite"/>
    </source>
</evidence>
<reference evidence="17 18" key="1">
    <citation type="submission" date="2016-04" db="EMBL/GenBank/DDBJ databases">
        <title>Peptidophaga gingivicola gen. nov., sp. nov., isolated from human subgingival plaque.</title>
        <authorList>
            <person name="Beall C.J."/>
            <person name="Mokrzan E.M."/>
            <person name="Griffen A.L."/>
            <person name="Leys E.J."/>
        </authorList>
    </citation>
    <scope>NUCLEOTIDE SEQUENCE [LARGE SCALE GENOMIC DNA]</scope>
    <source>
        <strain evidence="17 18">BA112</strain>
    </source>
</reference>
<dbReference type="GO" id="GO:0005524">
    <property type="term" value="F:ATP binding"/>
    <property type="evidence" value="ECO:0007669"/>
    <property type="project" value="UniProtKB-UniRule"/>
</dbReference>
<dbReference type="GO" id="GO:0043138">
    <property type="term" value="F:3'-5' DNA helicase activity"/>
    <property type="evidence" value="ECO:0007669"/>
    <property type="project" value="UniProtKB-EC"/>
</dbReference>
<sequence>MDSRVQRIVAGLNPQQLEAVTHSGAPLLVVAGAGSGKTRVLTSRIGYLIASGRAAPGQILAITFTNKAAREMRERLESALGGSAIRTMWVSTFHSACVRILRSEHDALGMRSTFTIYDAQDAQRLMKLVCREENIDIRAHPPKSLSRRVSDLKNDLVTPEQAADDAADQDSQVLAHAYAAYQIRLRQANAMDFDDLIMSTVDVLRSHPDVADHYRRRFRHILVDEYQDTNRAQYELVRALTGTAEDDNHGELTVVGDADQSIYAFRGATIRNIEDFEKDFPEARTILLEQNYRSTQSILSAANGIIANNSGRRPKRLWTDRGDGEKIVGYVADSEADESAFVVSEIDRLRDDAGISYGDVAVFYRTNAQSRAVEDMFVRSGIPYRVIGGTRFYERREIKDALAYLHAIVNRDDTVSIRRILNMPKRGLGAKSEEAVAMHAARWDVSFGAALCDVGDPHPERGPVSGIGKKASATMAGFVSMLESGREMAEAGAAPDAILDFAMEESGYLDMLRSSDDPQDESRLENLAELHSVAVDFHKANPDATLADWLDQVSLVSDADQLADGDEGEVTLMTVHTAKGLEFPVVFVTGLEDGTFPHMRSLIDPAELAEERRLAYVAVTRARQRLYITRAAARASWGAPQEFPPSRFIEEIPDSLIDWRRSESSADAMRRSGGRTGTWGSGGRRRSESFGGGYGDELDDGPVVGSGKGFVPGKLGVDAAKQKRRGKQAGAARGANRSGAANASAGVGESVSDAAAGSPGLGAADGAGPNAGPSVPDTYGLAVGDSVVHKSFGRGKIVAFEGTGRNTTARVTFSSGQTKRLALRFAPLEKI</sequence>
<dbReference type="InterPro" id="IPR000212">
    <property type="entry name" value="DNA_helicase_UvrD/REP"/>
</dbReference>
<dbReference type="FunFam" id="1.10.486.10:FF:000003">
    <property type="entry name" value="ATP-dependent DNA helicase"/>
    <property type="match status" value="1"/>
</dbReference>
<dbReference type="InterPro" id="IPR014017">
    <property type="entry name" value="DNA_helicase_UvrD-like_C"/>
</dbReference>
<dbReference type="GO" id="GO:0003677">
    <property type="term" value="F:DNA binding"/>
    <property type="evidence" value="ECO:0007669"/>
    <property type="project" value="UniProtKB-KW"/>
</dbReference>
<evidence type="ECO:0000313" key="17">
    <source>
        <dbReference type="EMBL" id="OAP87117.1"/>
    </source>
</evidence>
<accession>A0A179B613</accession>
<dbReference type="InterPro" id="IPR014016">
    <property type="entry name" value="UvrD-like_ATP-bd"/>
</dbReference>
<keyword evidence="4 13" id="KW-0347">Helicase</keyword>
<proteinExistence type="inferred from homology"/>
<dbReference type="Gene3D" id="3.40.50.300">
    <property type="entry name" value="P-loop containing nucleotide triphosphate hydrolases"/>
    <property type="match status" value="2"/>
</dbReference>
<dbReference type="PANTHER" id="PTHR11070">
    <property type="entry name" value="UVRD / RECB / PCRA DNA HELICASE FAMILY MEMBER"/>
    <property type="match status" value="1"/>
</dbReference>
<dbReference type="EC" id="5.6.2.4" evidence="9"/>
<keyword evidence="6" id="KW-0238">DNA-binding</keyword>
<dbReference type="Pfam" id="PF21196">
    <property type="entry name" value="PcrA_UvrD_tudor"/>
    <property type="match status" value="1"/>
</dbReference>
<evidence type="ECO:0000256" key="4">
    <source>
        <dbReference type="ARBA" id="ARBA00022806"/>
    </source>
</evidence>
<dbReference type="GO" id="GO:0016887">
    <property type="term" value="F:ATP hydrolysis activity"/>
    <property type="evidence" value="ECO:0007669"/>
    <property type="project" value="RHEA"/>
</dbReference>
<evidence type="ECO:0000256" key="11">
    <source>
        <dbReference type="ARBA" id="ARBA00067565"/>
    </source>
</evidence>
<protein>
    <recommendedName>
        <fullName evidence="11">ATP-dependent DNA helicase UvrD1</fullName>
        <ecNumber evidence="9">5.6.2.4</ecNumber>
    </recommendedName>
    <alternativeName>
        <fullName evidence="12">DNA 3'-5' helicase UvrD1</fullName>
    </alternativeName>
</protein>
<evidence type="ECO:0000313" key="18">
    <source>
        <dbReference type="Proteomes" id="UP000078368"/>
    </source>
</evidence>
<feature type="domain" description="UvrD-like helicase ATP-binding" evidence="15">
    <location>
        <begin position="10"/>
        <end position="295"/>
    </location>
</feature>
<evidence type="ECO:0000256" key="12">
    <source>
        <dbReference type="ARBA" id="ARBA00077374"/>
    </source>
</evidence>
<dbReference type="PROSITE" id="PS51198">
    <property type="entry name" value="UVRD_HELICASE_ATP_BIND"/>
    <property type="match status" value="1"/>
</dbReference>
<dbReference type="STRING" id="1823756.A4H34_05805"/>
<name>A0A179B613_9ACTO</name>
<feature type="compositionally biased region" description="Low complexity" evidence="14">
    <location>
        <begin position="728"/>
        <end position="754"/>
    </location>
</feature>
<evidence type="ECO:0000256" key="1">
    <source>
        <dbReference type="ARBA" id="ARBA00009922"/>
    </source>
</evidence>
<evidence type="ECO:0000256" key="13">
    <source>
        <dbReference type="PROSITE-ProRule" id="PRU00560"/>
    </source>
</evidence>
<dbReference type="GO" id="GO:0009314">
    <property type="term" value="P:response to radiation"/>
    <property type="evidence" value="ECO:0007669"/>
    <property type="project" value="UniProtKB-ARBA"/>
</dbReference>
<keyword evidence="3 13" id="KW-0378">Hydrolase</keyword>
<evidence type="ECO:0000259" key="16">
    <source>
        <dbReference type="PROSITE" id="PS51217"/>
    </source>
</evidence>
<evidence type="ECO:0000256" key="6">
    <source>
        <dbReference type="ARBA" id="ARBA00023125"/>
    </source>
</evidence>
<dbReference type="GO" id="GO:0005829">
    <property type="term" value="C:cytosol"/>
    <property type="evidence" value="ECO:0007669"/>
    <property type="project" value="TreeGrafter"/>
</dbReference>
<dbReference type="Gene3D" id="1.10.10.160">
    <property type="match status" value="1"/>
</dbReference>
<keyword evidence="18" id="KW-1185">Reference proteome</keyword>
<dbReference type="FunFam" id="1.10.10.160:FF:000001">
    <property type="entry name" value="ATP-dependent DNA helicase"/>
    <property type="match status" value="1"/>
</dbReference>
<evidence type="ECO:0000256" key="5">
    <source>
        <dbReference type="ARBA" id="ARBA00022840"/>
    </source>
</evidence>
<feature type="region of interest" description="Disordered" evidence="14">
    <location>
        <begin position="663"/>
        <end position="754"/>
    </location>
</feature>
<evidence type="ECO:0000256" key="8">
    <source>
        <dbReference type="ARBA" id="ARBA00034617"/>
    </source>
</evidence>
<evidence type="ECO:0000256" key="10">
    <source>
        <dbReference type="ARBA" id="ARBA00048988"/>
    </source>
</evidence>
<evidence type="ECO:0000256" key="3">
    <source>
        <dbReference type="ARBA" id="ARBA00022801"/>
    </source>
</evidence>
<dbReference type="GO" id="GO:0033202">
    <property type="term" value="C:DNA helicase complex"/>
    <property type="evidence" value="ECO:0007669"/>
    <property type="project" value="TreeGrafter"/>
</dbReference>
<dbReference type="GO" id="GO:0000725">
    <property type="term" value="P:recombinational repair"/>
    <property type="evidence" value="ECO:0007669"/>
    <property type="project" value="TreeGrafter"/>
</dbReference>
<feature type="binding site" evidence="13">
    <location>
        <begin position="31"/>
        <end position="38"/>
    </location>
    <ligand>
        <name>ATP</name>
        <dbReference type="ChEBI" id="CHEBI:30616"/>
    </ligand>
</feature>
<keyword evidence="5 13" id="KW-0067">ATP-binding</keyword>
<dbReference type="PANTHER" id="PTHR11070:SF2">
    <property type="entry name" value="ATP-DEPENDENT DNA HELICASE SRS2"/>
    <property type="match status" value="1"/>
</dbReference>
<feature type="domain" description="UvrD-like helicase C-terminal" evidence="16">
    <location>
        <begin position="296"/>
        <end position="580"/>
    </location>
</feature>
<evidence type="ECO:0000256" key="2">
    <source>
        <dbReference type="ARBA" id="ARBA00022741"/>
    </source>
</evidence>
<dbReference type="Pfam" id="PF00580">
    <property type="entry name" value="UvrD-helicase"/>
    <property type="match status" value="1"/>
</dbReference>
<dbReference type="CDD" id="cd18807">
    <property type="entry name" value="SF1_C_UvrD"/>
    <property type="match status" value="1"/>
</dbReference>
<dbReference type="PROSITE" id="PS51217">
    <property type="entry name" value="UVRD_HELICASE_CTER"/>
    <property type="match status" value="1"/>
</dbReference>
<comment type="catalytic activity">
    <reaction evidence="10">
        <text>ATP + H2O = ADP + phosphate + H(+)</text>
        <dbReference type="Rhea" id="RHEA:13065"/>
        <dbReference type="ChEBI" id="CHEBI:15377"/>
        <dbReference type="ChEBI" id="CHEBI:15378"/>
        <dbReference type="ChEBI" id="CHEBI:30616"/>
        <dbReference type="ChEBI" id="CHEBI:43474"/>
        <dbReference type="ChEBI" id="CHEBI:456216"/>
        <dbReference type="EC" id="5.6.2.4"/>
    </reaction>
</comment>
<dbReference type="CDD" id="cd17932">
    <property type="entry name" value="DEXQc_UvrD"/>
    <property type="match status" value="1"/>
</dbReference>
<comment type="similarity">
    <text evidence="1">Belongs to the helicase family. UvrD subfamily.</text>
</comment>
<comment type="caution">
    <text evidence="17">The sequence shown here is derived from an EMBL/GenBank/DDBJ whole genome shotgun (WGS) entry which is preliminary data.</text>
</comment>
<keyword evidence="7" id="KW-0413">Isomerase</keyword>
<comment type="catalytic activity">
    <reaction evidence="8">
        <text>Couples ATP hydrolysis with the unwinding of duplex DNA by translocating in the 3'-5' direction.</text>
        <dbReference type="EC" id="5.6.2.4"/>
    </reaction>
</comment>
<dbReference type="EMBL" id="LVZK01000001">
    <property type="protein sequence ID" value="OAP87117.1"/>
    <property type="molecule type" value="Genomic_DNA"/>
</dbReference>
<dbReference type="RefSeq" id="WP_064231711.1">
    <property type="nucleotide sequence ID" value="NZ_LVZK01000001.1"/>
</dbReference>
<dbReference type="Pfam" id="PF13361">
    <property type="entry name" value="UvrD_C"/>
    <property type="match status" value="2"/>
</dbReference>
<dbReference type="OrthoDB" id="9806690at2"/>
<dbReference type="SUPFAM" id="SSF52540">
    <property type="entry name" value="P-loop containing nucleoside triphosphate hydrolases"/>
    <property type="match status" value="1"/>
</dbReference>
<evidence type="ECO:0000256" key="9">
    <source>
        <dbReference type="ARBA" id="ARBA00034808"/>
    </source>
</evidence>
<evidence type="ECO:0000256" key="7">
    <source>
        <dbReference type="ARBA" id="ARBA00023235"/>
    </source>
</evidence>
<dbReference type="Gene3D" id="1.10.486.10">
    <property type="entry name" value="PCRA, domain 4"/>
    <property type="match status" value="1"/>
</dbReference>
<gene>
    <name evidence="17" type="ORF">A4H34_05805</name>
</gene>
<dbReference type="InterPro" id="IPR027417">
    <property type="entry name" value="P-loop_NTPase"/>
</dbReference>
<keyword evidence="2 13" id="KW-0547">Nucleotide-binding</keyword>
<dbReference type="Proteomes" id="UP000078368">
    <property type="component" value="Unassembled WGS sequence"/>
</dbReference>